<dbReference type="InterPro" id="IPR000504">
    <property type="entry name" value="RRM_dom"/>
</dbReference>
<dbReference type="InterPro" id="IPR012677">
    <property type="entry name" value="Nucleotide-bd_a/b_plait_sf"/>
</dbReference>
<gene>
    <name evidence="4" type="ORF">LSP00402_LOCUS17255</name>
</gene>
<feature type="compositionally biased region" description="Basic and acidic residues" evidence="2">
    <location>
        <begin position="132"/>
        <end position="144"/>
    </location>
</feature>
<dbReference type="PANTHER" id="PTHR32343">
    <property type="entry name" value="SERINE/ARGININE-RICH SPLICING FACTOR"/>
    <property type="match status" value="1"/>
</dbReference>
<dbReference type="PANTHER" id="PTHR32343:SF8">
    <property type="entry name" value="RNA RECOGNITION MOTIF (RRM)-CONTAINING PROTEIN"/>
    <property type="match status" value="1"/>
</dbReference>
<sequence>MATKLRVTNVSPLVNSDHLRDLFSSCGEIVSVTDCVKDGDAQTCEVEFKNAEDATNALELSGMELGDRKFDVKLAEAPSGDGKVSGPAEKEGGDSEKKTEKDGEKKDKDKDDDEDDEDSDRRSKKRKKKRDRSRDRRRRDDSRSRSRRRRRRRSRSRDRRRRKGGRRRRRRDDSSDDSSDEELRRRRKRNVNPTPTKFWDGFQWHDISAGQPQGLENRPLASQVNMSQLLAAQREAMASGTLPPGANPAAAAATTMMAQPQQ</sequence>
<evidence type="ECO:0000259" key="3">
    <source>
        <dbReference type="PROSITE" id="PS50102"/>
    </source>
</evidence>
<organism evidence="4">
    <name type="scientific">Lotharella oceanica</name>
    <dbReference type="NCBI Taxonomy" id="641309"/>
    <lineage>
        <taxon>Eukaryota</taxon>
        <taxon>Sar</taxon>
        <taxon>Rhizaria</taxon>
        <taxon>Cercozoa</taxon>
        <taxon>Chlorarachniophyceae</taxon>
        <taxon>Lotharella</taxon>
    </lineage>
</organism>
<feature type="compositionally biased region" description="Low complexity" evidence="2">
    <location>
        <begin position="248"/>
        <end position="262"/>
    </location>
</feature>
<dbReference type="SMART" id="SM00360">
    <property type="entry name" value="RRM"/>
    <property type="match status" value="1"/>
</dbReference>
<feature type="compositionally biased region" description="Basic residues" evidence="2">
    <location>
        <begin position="145"/>
        <end position="170"/>
    </location>
</feature>
<dbReference type="SUPFAM" id="SSF54928">
    <property type="entry name" value="RNA-binding domain, RBD"/>
    <property type="match status" value="1"/>
</dbReference>
<proteinExistence type="predicted"/>
<dbReference type="CDD" id="cd00590">
    <property type="entry name" value="RRM_SF"/>
    <property type="match status" value="1"/>
</dbReference>
<feature type="compositionally biased region" description="Basic and acidic residues" evidence="2">
    <location>
        <begin position="88"/>
        <end position="109"/>
    </location>
</feature>
<dbReference type="EMBL" id="HBHP01027885">
    <property type="protein sequence ID" value="CAD9773264.1"/>
    <property type="molecule type" value="Transcribed_RNA"/>
</dbReference>
<keyword evidence="1" id="KW-0694">RNA-binding</keyword>
<feature type="compositionally biased region" description="Basic residues" evidence="2">
    <location>
        <begin position="122"/>
        <end position="131"/>
    </location>
</feature>
<evidence type="ECO:0000313" key="4">
    <source>
        <dbReference type="EMBL" id="CAD9773264.1"/>
    </source>
</evidence>
<dbReference type="GO" id="GO:0003723">
    <property type="term" value="F:RNA binding"/>
    <property type="evidence" value="ECO:0007669"/>
    <property type="project" value="UniProtKB-UniRule"/>
</dbReference>
<feature type="region of interest" description="Disordered" evidence="2">
    <location>
        <begin position="239"/>
        <end position="262"/>
    </location>
</feature>
<name>A0A7S2TY36_9EUKA</name>
<protein>
    <recommendedName>
        <fullName evidence="3">RRM domain-containing protein</fullName>
    </recommendedName>
</protein>
<dbReference type="Gene3D" id="3.30.70.330">
    <property type="match status" value="1"/>
</dbReference>
<dbReference type="InterPro" id="IPR035979">
    <property type="entry name" value="RBD_domain_sf"/>
</dbReference>
<feature type="domain" description="RRM" evidence="3">
    <location>
        <begin position="3"/>
        <end position="77"/>
    </location>
</feature>
<evidence type="ECO:0000256" key="2">
    <source>
        <dbReference type="SAM" id="MobiDB-lite"/>
    </source>
</evidence>
<feature type="region of interest" description="Disordered" evidence="2">
    <location>
        <begin position="71"/>
        <end position="204"/>
    </location>
</feature>
<accession>A0A7S2TY36</accession>
<reference evidence="4" key="1">
    <citation type="submission" date="2021-01" db="EMBL/GenBank/DDBJ databases">
        <authorList>
            <person name="Corre E."/>
            <person name="Pelletier E."/>
            <person name="Niang G."/>
            <person name="Scheremetjew M."/>
            <person name="Finn R."/>
            <person name="Kale V."/>
            <person name="Holt S."/>
            <person name="Cochrane G."/>
            <person name="Meng A."/>
            <person name="Brown T."/>
            <person name="Cohen L."/>
        </authorList>
    </citation>
    <scope>NUCLEOTIDE SEQUENCE</scope>
    <source>
        <strain evidence="4">CCMP622</strain>
    </source>
</reference>
<dbReference type="AlphaFoldDB" id="A0A7S2TY36"/>
<dbReference type="Pfam" id="PF00076">
    <property type="entry name" value="RRM_1"/>
    <property type="match status" value="1"/>
</dbReference>
<evidence type="ECO:0000256" key="1">
    <source>
        <dbReference type="PROSITE-ProRule" id="PRU00176"/>
    </source>
</evidence>
<dbReference type="PROSITE" id="PS50102">
    <property type="entry name" value="RRM"/>
    <property type="match status" value="1"/>
</dbReference>